<comment type="caution">
    <text evidence="1">The sequence shown here is derived from an EMBL/GenBank/DDBJ whole genome shotgun (WGS) entry which is preliminary data.</text>
</comment>
<protein>
    <submittedName>
        <fullName evidence="1">Uncharacterized protein</fullName>
    </submittedName>
</protein>
<reference evidence="1 2" key="1">
    <citation type="submission" date="2017-11" db="EMBL/GenBank/DDBJ databases">
        <title>De-novo sequencing of pomegranate (Punica granatum L.) genome.</title>
        <authorList>
            <person name="Akparov Z."/>
            <person name="Amiraslanov A."/>
            <person name="Hajiyeva S."/>
            <person name="Abbasov M."/>
            <person name="Kaur K."/>
            <person name="Hamwieh A."/>
            <person name="Solovyev V."/>
            <person name="Salamov A."/>
            <person name="Braich B."/>
            <person name="Kosarev P."/>
            <person name="Mahmoud A."/>
            <person name="Hajiyev E."/>
            <person name="Babayeva S."/>
            <person name="Izzatullayeva V."/>
            <person name="Mammadov A."/>
            <person name="Mammadov A."/>
            <person name="Sharifova S."/>
            <person name="Ojaghi J."/>
            <person name="Eynullazada K."/>
            <person name="Bayramov B."/>
            <person name="Abdulazimova A."/>
            <person name="Shahmuradov I."/>
        </authorList>
    </citation>
    <scope>NUCLEOTIDE SEQUENCE [LARGE SCALE GENOMIC DNA]</scope>
    <source>
        <strain evidence="2">cv. AG2017</strain>
        <tissue evidence="1">Leaf</tissue>
    </source>
</reference>
<keyword evidence="2" id="KW-1185">Reference proteome</keyword>
<organism evidence="1 2">
    <name type="scientific">Punica granatum</name>
    <name type="common">Pomegranate</name>
    <dbReference type="NCBI Taxonomy" id="22663"/>
    <lineage>
        <taxon>Eukaryota</taxon>
        <taxon>Viridiplantae</taxon>
        <taxon>Streptophyta</taxon>
        <taxon>Embryophyta</taxon>
        <taxon>Tracheophyta</taxon>
        <taxon>Spermatophyta</taxon>
        <taxon>Magnoliopsida</taxon>
        <taxon>eudicotyledons</taxon>
        <taxon>Gunneridae</taxon>
        <taxon>Pentapetalae</taxon>
        <taxon>rosids</taxon>
        <taxon>malvids</taxon>
        <taxon>Myrtales</taxon>
        <taxon>Lythraceae</taxon>
        <taxon>Punica</taxon>
    </lineage>
</organism>
<evidence type="ECO:0000313" key="2">
    <source>
        <dbReference type="Proteomes" id="UP000233551"/>
    </source>
</evidence>
<sequence>MEALQCRQVIESDGVEGRGRNTEAEARKRMVSAKPALGRVGRWFGNAGVGKGV</sequence>
<evidence type="ECO:0000313" key="1">
    <source>
        <dbReference type="EMBL" id="PKI53280.1"/>
    </source>
</evidence>
<name>A0A2I0JBH8_PUNGR</name>
<dbReference type="Proteomes" id="UP000233551">
    <property type="component" value="Unassembled WGS sequence"/>
</dbReference>
<dbReference type="AlphaFoldDB" id="A0A2I0JBH8"/>
<dbReference type="EMBL" id="PGOL01001865">
    <property type="protein sequence ID" value="PKI53280.1"/>
    <property type="molecule type" value="Genomic_DNA"/>
</dbReference>
<proteinExistence type="predicted"/>
<accession>A0A2I0JBH8</accession>
<feature type="non-terminal residue" evidence="1">
    <location>
        <position position="53"/>
    </location>
</feature>
<gene>
    <name evidence="1" type="ORF">CRG98_026308</name>
</gene>